<keyword evidence="2" id="KW-1185">Reference proteome</keyword>
<gene>
    <name evidence="1" type="ORF">H0E87_028700</name>
</gene>
<dbReference type="Proteomes" id="UP000807159">
    <property type="component" value="Chromosome 17"/>
</dbReference>
<dbReference type="Gene3D" id="3.40.50.300">
    <property type="entry name" value="P-loop containing nucleotide triphosphate hydrolases"/>
    <property type="match status" value="1"/>
</dbReference>
<proteinExistence type="predicted"/>
<dbReference type="InterPro" id="IPR050496">
    <property type="entry name" value="SNF2_RAD54_helicase_repair"/>
</dbReference>
<name>A0A8T2WTU7_POPDE</name>
<evidence type="ECO:0000313" key="2">
    <source>
        <dbReference type="Proteomes" id="UP000807159"/>
    </source>
</evidence>
<sequence>VPYINSSWWAWIESCQAQSVVIFDPNWNPAQDLQAQDRSFRFGQKRVFVVFRLLAAGSFENLFIPSSVQTAAVKYCCFRKIENRYFEGVQVAFFNGRAGVWVSYFLGVFYLY</sequence>
<accession>A0A8T2WTU7</accession>
<dbReference type="SUPFAM" id="SSF52540">
    <property type="entry name" value="P-loop containing nucleoside triphosphate hydrolases"/>
    <property type="match status" value="1"/>
</dbReference>
<organism evidence="1 2">
    <name type="scientific">Populus deltoides</name>
    <name type="common">Eastern poplar</name>
    <name type="synonym">Eastern cottonwood</name>
    <dbReference type="NCBI Taxonomy" id="3696"/>
    <lineage>
        <taxon>Eukaryota</taxon>
        <taxon>Viridiplantae</taxon>
        <taxon>Streptophyta</taxon>
        <taxon>Embryophyta</taxon>
        <taxon>Tracheophyta</taxon>
        <taxon>Spermatophyta</taxon>
        <taxon>Magnoliopsida</taxon>
        <taxon>eudicotyledons</taxon>
        <taxon>Gunneridae</taxon>
        <taxon>Pentapetalae</taxon>
        <taxon>rosids</taxon>
        <taxon>fabids</taxon>
        <taxon>Malpighiales</taxon>
        <taxon>Salicaceae</taxon>
        <taxon>Saliceae</taxon>
        <taxon>Populus</taxon>
    </lineage>
</organism>
<feature type="non-terminal residue" evidence="1">
    <location>
        <position position="1"/>
    </location>
</feature>
<dbReference type="AlphaFoldDB" id="A0A8T2WTU7"/>
<dbReference type="InterPro" id="IPR027417">
    <property type="entry name" value="P-loop_NTPase"/>
</dbReference>
<protein>
    <submittedName>
        <fullName evidence="1">Uncharacterized protein</fullName>
    </submittedName>
</protein>
<reference evidence="1" key="1">
    <citation type="journal article" date="2021" name="J. Hered.">
        <title>Genome Assembly of Salicaceae Populus deltoides (Eastern Cottonwood) I-69 Based on Nanopore Sequencing and Hi-C Technologies.</title>
        <authorList>
            <person name="Bai S."/>
            <person name="Wu H."/>
            <person name="Zhang J."/>
            <person name="Pan Z."/>
            <person name="Zhao W."/>
            <person name="Li Z."/>
            <person name="Tong C."/>
        </authorList>
    </citation>
    <scope>NUCLEOTIDE SEQUENCE</scope>
    <source>
        <tissue evidence="1">Leaf</tissue>
    </source>
</reference>
<evidence type="ECO:0000313" key="1">
    <source>
        <dbReference type="EMBL" id="KAH8484346.1"/>
    </source>
</evidence>
<dbReference type="PANTHER" id="PTHR45629:SF7">
    <property type="entry name" value="DNA EXCISION REPAIR PROTEIN ERCC-6-RELATED"/>
    <property type="match status" value="1"/>
</dbReference>
<comment type="caution">
    <text evidence="1">The sequence shown here is derived from an EMBL/GenBank/DDBJ whole genome shotgun (WGS) entry which is preliminary data.</text>
</comment>
<dbReference type="PANTHER" id="PTHR45629">
    <property type="entry name" value="SNF2/RAD54 FAMILY MEMBER"/>
    <property type="match status" value="1"/>
</dbReference>
<dbReference type="EMBL" id="JACEGQ020000017">
    <property type="protein sequence ID" value="KAH8484346.1"/>
    <property type="molecule type" value="Genomic_DNA"/>
</dbReference>